<dbReference type="SUPFAM" id="SSF53474">
    <property type="entry name" value="alpha/beta-Hydrolases"/>
    <property type="match status" value="1"/>
</dbReference>
<dbReference type="Gene3D" id="3.10.180.10">
    <property type="entry name" value="2,3-Dihydroxybiphenyl 1,2-Dioxygenase, domain 1"/>
    <property type="match status" value="2"/>
</dbReference>
<dbReference type="InterPro" id="IPR052537">
    <property type="entry name" value="Extradiol_RC_dioxygenase"/>
</dbReference>
<proteinExistence type="predicted"/>
<dbReference type="Proteomes" id="UP001269144">
    <property type="component" value="Unassembled WGS sequence"/>
</dbReference>
<evidence type="ECO:0000313" key="2">
    <source>
        <dbReference type="EMBL" id="MDS9466890.1"/>
    </source>
</evidence>
<dbReference type="PROSITE" id="PS51819">
    <property type="entry name" value="VOC"/>
    <property type="match status" value="2"/>
</dbReference>
<dbReference type="PANTHER" id="PTHR36110">
    <property type="entry name" value="RING-CLEAVING DIOXYGENASE MHQE-RELATED"/>
    <property type="match status" value="1"/>
</dbReference>
<comment type="caution">
    <text evidence="2">The sequence shown here is derived from an EMBL/GenBank/DDBJ whole genome shotgun (WGS) entry which is preliminary data.</text>
</comment>
<dbReference type="Gene3D" id="3.40.50.1820">
    <property type="entry name" value="alpha/beta hydrolase"/>
    <property type="match status" value="1"/>
</dbReference>
<dbReference type="EMBL" id="JAVQLW010000001">
    <property type="protein sequence ID" value="MDS9466890.1"/>
    <property type="molecule type" value="Genomic_DNA"/>
</dbReference>
<evidence type="ECO:0000259" key="1">
    <source>
        <dbReference type="PROSITE" id="PS51819"/>
    </source>
</evidence>
<feature type="domain" description="VOC" evidence="1">
    <location>
        <begin position="4"/>
        <end position="129"/>
    </location>
</feature>
<gene>
    <name evidence="2" type="ORF">RGQ15_04775</name>
</gene>
<dbReference type="PANTHER" id="PTHR36110:SF2">
    <property type="entry name" value="RING-CLEAVING DIOXYGENASE MHQE-RELATED"/>
    <property type="match status" value="1"/>
</dbReference>
<dbReference type="InterPro" id="IPR004360">
    <property type="entry name" value="Glyas_Fos-R_dOase_dom"/>
</dbReference>
<sequence length="511" mass="55520">MTSGIHHVTGITRRVQANVDFYAGFLGLRLVKRTGGFEDAEQLHLFYGDAIGAPGSIITFLVWEDGAAGRVGHGQVGEIALAVPPDSIGTWFTRAMSAHVPVQGPSREFGETVLRLRDPDGVIVKLVGADLPAVAPLPDAIAPTRLRAVTLLTENADETAQFLARFGYRPSVTEGAIRRLVSDSDVVDVRDAAGFFPGIAGTGVLDHVAFRARDAEAVRQMRLELHDSDVTNVHDRKYFLSLYVREPAGILLEYATDAPGFTVDEPADDLGRRLFVPPQDAKRAEDLRVLLPQFAMPGEERMPMRDLHFVHRFHQPEDADGSTIILLHGTGGTEADLMPLAHRISPGAQLLGVRGRSTEEGINRWFRRFDAVTYDQQDIRAEAEAFVAFLAEAQRAYGLNPGRTSILGYSNGANLIGAILQLYPLVIRRAALLRAVQVLEDMPAQEPGALVGQDVLMLNGAQDIFAPMAPALEGALRSGGAQVESRTLPAGHELSDEDLTLVRAWMAEARP</sequence>
<name>A0ABU2HQQ4_9RHOB</name>
<dbReference type="InterPro" id="IPR037523">
    <property type="entry name" value="VOC_core"/>
</dbReference>
<accession>A0ABU2HQQ4</accession>
<protein>
    <submittedName>
        <fullName evidence="2">VOC family protein</fullName>
    </submittedName>
</protein>
<dbReference type="SUPFAM" id="SSF54593">
    <property type="entry name" value="Glyoxalase/Bleomycin resistance protein/Dihydroxybiphenyl dioxygenase"/>
    <property type="match status" value="1"/>
</dbReference>
<dbReference type="InterPro" id="IPR029068">
    <property type="entry name" value="Glyas_Bleomycin-R_OHBP_Dase"/>
</dbReference>
<evidence type="ECO:0000313" key="3">
    <source>
        <dbReference type="Proteomes" id="UP001269144"/>
    </source>
</evidence>
<dbReference type="InterPro" id="IPR029058">
    <property type="entry name" value="AB_hydrolase_fold"/>
</dbReference>
<reference evidence="3" key="1">
    <citation type="submission" date="2023-07" db="EMBL/GenBank/DDBJ databases">
        <title>Paracoccus sp. MBLB3053 whole genome sequence.</title>
        <authorList>
            <person name="Hwang C.Y."/>
            <person name="Cho E.-S."/>
            <person name="Seo M.-J."/>
        </authorList>
    </citation>
    <scope>NUCLEOTIDE SEQUENCE [LARGE SCALE GENOMIC DNA]</scope>
    <source>
        <strain evidence="3">MBLB3053</strain>
    </source>
</reference>
<dbReference type="Pfam" id="PF00903">
    <property type="entry name" value="Glyoxalase"/>
    <property type="match status" value="1"/>
</dbReference>
<organism evidence="2 3">
    <name type="scientific">Paracoccus aurantius</name>
    <dbReference type="NCBI Taxonomy" id="3073814"/>
    <lineage>
        <taxon>Bacteria</taxon>
        <taxon>Pseudomonadati</taxon>
        <taxon>Pseudomonadota</taxon>
        <taxon>Alphaproteobacteria</taxon>
        <taxon>Rhodobacterales</taxon>
        <taxon>Paracoccaceae</taxon>
        <taxon>Paracoccus</taxon>
    </lineage>
</organism>
<dbReference type="RefSeq" id="WP_311159081.1">
    <property type="nucleotide sequence ID" value="NZ_JAVQLW010000001.1"/>
</dbReference>
<keyword evidence="3" id="KW-1185">Reference proteome</keyword>
<feature type="domain" description="VOC" evidence="1">
    <location>
        <begin position="145"/>
        <end position="257"/>
    </location>
</feature>